<protein>
    <submittedName>
        <fullName evidence="2">Uncharacterized protein</fullName>
    </submittedName>
</protein>
<comment type="caution">
    <text evidence="2">The sequence shown here is derived from an EMBL/GenBank/DDBJ whole genome shotgun (WGS) entry which is preliminary data.</text>
</comment>
<evidence type="ECO:0000313" key="3">
    <source>
        <dbReference type="Proteomes" id="UP001051844"/>
    </source>
</evidence>
<sequence>MAVIDRLPIPEAWRKISPRQAGALSEQNAVDHAPMTLPTSASPNALGQSGFESIPLAIRKITPPHTGQNDQPTGWLPDPSDSP</sequence>
<organism evidence="2 3">
    <name type="scientific">Streptomyces albidoflavus</name>
    <dbReference type="NCBI Taxonomy" id="1886"/>
    <lineage>
        <taxon>Bacteria</taxon>
        <taxon>Bacillati</taxon>
        <taxon>Actinomycetota</taxon>
        <taxon>Actinomycetes</taxon>
        <taxon>Kitasatosporales</taxon>
        <taxon>Streptomycetaceae</taxon>
        <taxon>Streptomyces</taxon>
        <taxon>Streptomyces albidoflavus group</taxon>
    </lineage>
</organism>
<gene>
    <name evidence="2" type="ORF">ScoT_60380</name>
</gene>
<evidence type="ECO:0000256" key="1">
    <source>
        <dbReference type="SAM" id="MobiDB-lite"/>
    </source>
</evidence>
<proteinExistence type="predicted"/>
<evidence type="ECO:0000313" key="2">
    <source>
        <dbReference type="EMBL" id="GHI49864.1"/>
    </source>
</evidence>
<dbReference type="Proteomes" id="UP001051844">
    <property type="component" value="Unassembled WGS sequence"/>
</dbReference>
<dbReference type="EMBL" id="BNDZ01000005">
    <property type="protein sequence ID" value="GHI49864.1"/>
    <property type="molecule type" value="Genomic_DNA"/>
</dbReference>
<reference evidence="2" key="1">
    <citation type="submission" date="2022-09" db="EMBL/GenBank/DDBJ databases">
        <title>Whole genome shotgun sequence of Streptomyces albidoflavus NBRC 12854.</title>
        <authorList>
            <person name="Komaki H."/>
            <person name="Tamura T."/>
        </authorList>
    </citation>
    <scope>NUCLEOTIDE SEQUENCE</scope>
    <source>
        <strain evidence="2">NBRC 12854</strain>
    </source>
</reference>
<accession>A0AA37FFV0</accession>
<feature type="region of interest" description="Disordered" evidence="1">
    <location>
        <begin position="59"/>
        <end position="83"/>
    </location>
</feature>
<dbReference type="AlphaFoldDB" id="A0AA37FFV0"/>
<name>A0AA37FFV0_9ACTN</name>